<name>U4PTI9_9HYPH</name>
<dbReference type="HOGENOM" id="CLU_1446573_0_0_5"/>
<reference evidence="1 2" key="1">
    <citation type="journal article" date="2013" name="Genome Announc.">
        <title>Complete Genome Sequence of the Sesbania Symbiont and Rice Growth-Promoting Endophyte Rhizobium sp. Strain IRBG74.</title>
        <authorList>
            <person name="Crook M.B."/>
            <person name="Mitra S."/>
            <person name="Ane J.M."/>
            <person name="Sadowsky M.J."/>
            <person name="Gyaneshwar P."/>
        </authorList>
    </citation>
    <scope>NUCLEOTIDE SEQUENCE [LARGE SCALE GENOMIC DNA]</scope>
    <source>
        <strain evidence="1 2">IRBG74</strain>
    </source>
</reference>
<dbReference type="AlphaFoldDB" id="U4PTI9"/>
<protein>
    <submittedName>
        <fullName evidence="1">Uncharacterized protein</fullName>
    </submittedName>
</protein>
<gene>
    <name evidence="1" type="ORF">BN877_I1476</name>
</gene>
<dbReference type="EMBL" id="HG518322">
    <property type="protein sequence ID" value="CDI08383.1"/>
    <property type="molecule type" value="Genomic_DNA"/>
</dbReference>
<evidence type="ECO:0000313" key="1">
    <source>
        <dbReference type="EMBL" id="CDI08383.1"/>
    </source>
</evidence>
<organism evidence="1 2">
    <name type="scientific">Agrobacterium pusense</name>
    <dbReference type="NCBI Taxonomy" id="648995"/>
    <lineage>
        <taxon>Bacteria</taxon>
        <taxon>Pseudomonadati</taxon>
        <taxon>Pseudomonadota</taxon>
        <taxon>Alphaproteobacteria</taxon>
        <taxon>Hyphomicrobiales</taxon>
        <taxon>Rhizobiaceae</taxon>
        <taxon>Rhizobium/Agrobacterium group</taxon>
        <taxon>Agrobacterium</taxon>
    </lineage>
</organism>
<dbReference type="Proteomes" id="UP000016944">
    <property type="component" value="Chromosome I"/>
</dbReference>
<sequence>MLPVGWRRHLVFRGQLDGIDGAENFLEVAAGGHGVGEDQLDLLVRTDDEDRAYGGVIGRCAAFRAVAGAGRQHVVKLRDLQVLVADQWIIDIEASGGADVVLPFFMAFDGIDRDTDDLHTALFEFRLQAAHGTEFGGADRRKILRMRKQDRPAVANPVVKAYRTMGGLGGEVGRYIVDTQAHLVLSP</sequence>
<evidence type="ECO:0000313" key="2">
    <source>
        <dbReference type="Proteomes" id="UP000016944"/>
    </source>
</evidence>
<dbReference type="KEGG" id="rir:BN877_I1476"/>
<accession>U4PTI9</accession>
<proteinExistence type="predicted"/>